<evidence type="ECO:0000313" key="2">
    <source>
        <dbReference type="EMBL" id="SEH48213.1"/>
    </source>
</evidence>
<keyword evidence="1" id="KW-0472">Membrane</keyword>
<feature type="transmembrane region" description="Helical" evidence="1">
    <location>
        <begin position="191"/>
        <end position="210"/>
    </location>
</feature>
<dbReference type="EMBL" id="FNWT01000003">
    <property type="protein sequence ID" value="SEH48213.1"/>
    <property type="molecule type" value="Genomic_DNA"/>
</dbReference>
<evidence type="ECO:0000256" key="1">
    <source>
        <dbReference type="SAM" id="Phobius"/>
    </source>
</evidence>
<gene>
    <name evidence="2" type="ORF">SAMN05216447_103114</name>
</gene>
<feature type="transmembrane region" description="Helical" evidence="1">
    <location>
        <begin position="35"/>
        <end position="52"/>
    </location>
</feature>
<dbReference type="Pfam" id="PF09991">
    <property type="entry name" value="DUF2232"/>
    <property type="match status" value="1"/>
</dbReference>
<feature type="transmembrane region" description="Helical" evidence="1">
    <location>
        <begin position="150"/>
        <end position="171"/>
    </location>
</feature>
<comment type="caution">
    <text evidence="2">The sequence shown here is derived from an EMBL/GenBank/DDBJ whole genome shotgun (WGS) entry which is preliminary data.</text>
</comment>
<name>A0A1H6IMH6_9ACTN</name>
<dbReference type="Proteomes" id="UP000199135">
    <property type="component" value="Unassembled WGS sequence"/>
</dbReference>
<dbReference type="InterPro" id="IPR018710">
    <property type="entry name" value="DUF2232"/>
</dbReference>
<protein>
    <submittedName>
        <fullName evidence="2">Predicted membrane protein</fullName>
    </submittedName>
</protein>
<feature type="transmembrane region" description="Helical" evidence="1">
    <location>
        <begin position="255"/>
        <end position="276"/>
    </location>
</feature>
<feature type="transmembrane region" description="Helical" evidence="1">
    <location>
        <begin position="6"/>
        <end position="23"/>
    </location>
</feature>
<keyword evidence="1" id="KW-1133">Transmembrane helix</keyword>
<feature type="transmembrane region" description="Helical" evidence="1">
    <location>
        <begin position="58"/>
        <end position="75"/>
    </location>
</feature>
<evidence type="ECO:0000313" key="3">
    <source>
        <dbReference type="Proteomes" id="UP000199135"/>
    </source>
</evidence>
<reference evidence="2 3" key="1">
    <citation type="submission" date="2016-10" db="EMBL/GenBank/DDBJ databases">
        <authorList>
            <person name="Varghese N."/>
            <person name="Submissions S."/>
        </authorList>
    </citation>
    <scope>NUCLEOTIDE SEQUENCE [LARGE SCALE GENOMIC DNA]</scope>
    <source>
        <strain evidence="2 3">WCP15</strain>
    </source>
</reference>
<proteinExistence type="predicted"/>
<keyword evidence="3" id="KW-1185">Reference proteome</keyword>
<accession>A0A1H6IMH6</accession>
<keyword evidence="1" id="KW-0812">Transmembrane</keyword>
<feature type="transmembrane region" description="Helical" evidence="1">
    <location>
        <begin position="84"/>
        <end position="105"/>
    </location>
</feature>
<organism evidence="2 3">
    <name type="scientific">Parafannyhessea umbonata</name>
    <dbReference type="NCBI Taxonomy" id="604330"/>
    <lineage>
        <taxon>Bacteria</taxon>
        <taxon>Bacillati</taxon>
        <taxon>Actinomycetota</taxon>
        <taxon>Coriobacteriia</taxon>
        <taxon>Coriobacteriales</taxon>
        <taxon>Atopobiaceae</taxon>
        <taxon>Parafannyhessea</taxon>
    </lineage>
</organism>
<sequence length="298" mass="31573">MFGAAIAYASPNAGSLLASYGICRMGLGSKGKPRAILFASLLVPALLAAVLFDWSQLPYVVITCACVGFISWWGLDQEVSEQRVILLGVAISLCFAAVDACVAWMNGYTLPDVIEQVIGAYSQYLSGSNNIAAQTNLSVASDLIRQYWPMAYVINAIGLLVCSLVGASAALRKRAKRPVLGRLCSYDAPRWVAIPFVVSAALAVAAPHLGDQSSLADFVGRNGLAASRIVLALQGVAVADWYARKLNVGSLLRGILAAALIWAEVSFVVPSVLGLVDLLAANFRDLDRGRRTVDKAAK</sequence>